<evidence type="ECO:0000256" key="3">
    <source>
        <dbReference type="ARBA" id="ARBA00022679"/>
    </source>
</evidence>
<dbReference type="PANTHER" id="PTHR43630">
    <property type="entry name" value="POLY-BETA-1,6-N-ACETYL-D-GLUCOSAMINE SYNTHASE"/>
    <property type="match status" value="1"/>
</dbReference>
<evidence type="ECO:0000313" key="7">
    <source>
        <dbReference type="Proteomes" id="UP000029223"/>
    </source>
</evidence>
<comment type="caution">
    <text evidence="6">The sequence shown here is derived from an EMBL/GenBank/DDBJ whole genome shotgun (WGS) entry which is preliminary data.</text>
</comment>
<dbReference type="InterPro" id="IPR029044">
    <property type="entry name" value="Nucleotide-diphossugar_trans"/>
</dbReference>
<keyword evidence="4" id="KW-0472">Membrane</keyword>
<sequence>MQVLLMGLFWTSAFLIVYHHAIYPLILRWWAKRHPLPEIEDCSATLYRTTDNSELPSITIIIPAYNEAEWIADKIRNCASLDYPRDKLSVVIINDGSTDDTAAIAESTIQEAICSDTLFTIVNHKDNKGKICRLNESLPVVDSAITCISDVSALISIDALKLAATHFEDSKVGVVNSTYQLLDQQERGESLYWRYQNQLKYSESTLGSTIGAHGALYFIRTGLFEALPFNTINDDFIIYERGPCGPPSSLRAKHERHRDGADRGSARFQTSFAYLCGQYATTSCLATSVLASIQRHRTNLLLRQGTQSVNALLDANLPCNLSNPRDKLYAVFGTASDTGEHLYYCCS</sequence>
<dbReference type="Gene3D" id="3.90.550.10">
    <property type="entry name" value="Spore Coat Polysaccharide Biosynthesis Protein SpsA, Chain A"/>
    <property type="match status" value="1"/>
</dbReference>
<dbReference type="Proteomes" id="UP000029223">
    <property type="component" value="Unassembled WGS sequence"/>
</dbReference>
<evidence type="ECO:0000256" key="1">
    <source>
        <dbReference type="ARBA" id="ARBA00006739"/>
    </source>
</evidence>
<gene>
    <name evidence="6" type="ORF">JCM19239_545</name>
</gene>
<evidence type="ECO:0000256" key="4">
    <source>
        <dbReference type="SAM" id="Phobius"/>
    </source>
</evidence>
<proteinExistence type="inferred from homology"/>
<dbReference type="Pfam" id="PF00535">
    <property type="entry name" value="Glycos_transf_2"/>
    <property type="match status" value="1"/>
</dbReference>
<dbReference type="PANTHER" id="PTHR43630:SF1">
    <property type="entry name" value="POLY-BETA-1,6-N-ACETYL-D-GLUCOSAMINE SYNTHASE"/>
    <property type="match status" value="1"/>
</dbReference>
<evidence type="ECO:0000313" key="6">
    <source>
        <dbReference type="EMBL" id="GAL25604.1"/>
    </source>
</evidence>
<keyword evidence="4" id="KW-0812">Transmembrane</keyword>
<feature type="domain" description="Glycosyltransferase 2-like" evidence="5">
    <location>
        <begin position="59"/>
        <end position="191"/>
    </location>
</feature>
<dbReference type="EMBL" id="BBMS01000011">
    <property type="protein sequence ID" value="GAL25604.1"/>
    <property type="molecule type" value="Genomic_DNA"/>
</dbReference>
<protein>
    <submittedName>
        <fullName evidence="6">Glycosyltransferase SypQ</fullName>
    </submittedName>
</protein>
<dbReference type="InterPro" id="IPR001173">
    <property type="entry name" value="Glyco_trans_2-like"/>
</dbReference>
<reference evidence="7" key="1">
    <citation type="submission" date="2014-09" db="EMBL/GenBank/DDBJ databases">
        <title>Vibrio variabilis JCM 19239. (C206) whole genome shotgun sequence.</title>
        <authorList>
            <person name="Sawabe T."/>
            <person name="Meirelles P."/>
            <person name="Nakanishi M."/>
            <person name="Sayaka M."/>
            <person name="Hattori M."/>
            <person name="Ohkuma M."/>
        </authorList>
    </citation>
    <scope>NUCLEOTIDE SEQUENCE [LARGE SCALE GENOMIC DNA]</scope>
    <source>
        <strain evidence="7">JCM 19239</strain>
    </source>
</reference>
<accession>A0ABQ0JA05</accession>
<dbReference type="SUPFAM" id="SSF53448">
    <property type="entry name" value="Nucleotide-diphospho-sugar transferases"/>
    <property type="match status" value="1"/>
</dbReference>
<feature type="transmembrane region" description="Helical" evidence="4">
    <location>
        <begin position="6"/>
        <end position="26"/>
    </location>
</feature>
<keyword evidence="7" id="KW-1185">Reference proteome</keyword>
<keyword evidence="4" id="KW-1133">Transmembrane helix</keyword>
<evidence type="ECO:0000256" key="2">
    <source>
        <dbReference type="ARBA" id="ARBA00022676"/>
    </source>
</evidence>
<keyword evidence="3" id="KW-0808">Transferase</keyword>
<name>A0ABQ0JA05_9VIBR</name>
<comment type="similarity">
    <text evidence="1">Belongs to the glycosyltransferase 2 family.</text>
</comment>
<organism evidence="6 7">
    <name type="scientific">Vibrio variabilis</name>
    <dbReference type="NCBI Taxonomy" id="990271"/>
    <lineage>
        <taxon>Bacteria</taxon>
        <taxon>Pseudomonadati</taxon>
        <taxon>Pseudomonadota</taxon>
        <taxon>Gammaproteobacteria</taxon>
        <taxon>Vibrionales</taxon>
        <taxon>Vibrionaceae</taxon>
        <taxon>Vibrio</taxon>
    </lineage>
</organism>
<evidence type="ECO:0000259" key="5">
    <source>
        <dbReference type="Pfam" id="PF00535"/>
    </source>
</evidence>
<keyword evidence="2" id="KW-0328">Glycosyltransferase</keyword>